<accession>A0A1S3DK44</accession>
<dbReference type="RefSeq" id="XP_008483527.1">
    <property type="nucleotide sequence ID" value="XM_008485305.3"/>
</dbReference>
<evidence type="ECO:0000256" key="2">
    <source>
        <dbReference type="ARBA" id="ARBA00022741"/>
    </source>
</evidence>
<keyword evidence="3" id="KW-0067">ATP-binding</keyword>
<evidence type="ECO:0000256" key="3">
    <source>
        <dbReference type="ARBA" id="ARBA00022840"/>
    </source>
</evidence>
<dbReference type="AlphaFoldDB" id="A0A1S3DK44"/>
<dbReference type="RefSeq" id="XP_017298985.1">
    <property type="nucleotide sequence ID" value="XM_017443496.2"/>
</dbReference>
<dbReference type="InterPro" id="IPR041332">
    <property type="entry name" value="Pan3_CK"/>
</dbReference>
<dbReference type="GO" id="GO:0000932">
    <property type="term" value="C:P-body"/>
    <property type="evidence" value="ECO:0007669"/>
    <property type="project" value="TreeGrafter"/>
</dbReference>
<dbReference type="InterPro" id="IPR030844">
    <property type="entry name" value="PAN3"/>
</dbReference>
<evidence type="ECO:0000313" key="7">
    <source>
        <dbReference type="RefSeq" id="XP_017298985.1"/>
    </source>
</evidence>
<dbReference type="OMA" id="YVFHSVD"/>
<keyword evidence="5" id="KW-1185">Reference proteome</keyword>
<name>A0A1S3DK44_DIACI</name>
<dbReference type="GO" id="GO:0005524">
    <property type="term" value="F:ATP binding"/>
    <property type="evidence" value="ECO:0007669"/>
    <property type="project" value="UniProtKB-KW"/>
</dbReference>
<keyword evidence="2" id="KW-0547">Nucleotide-binding</keyword>
<comment type="subcellular location">
    <subcellularLocation>
        <location evidence="1">Cytoplasm</location>
    </subcellularLocation>
</comment>
<protein>
    <submittedName>
        <fullName evidence="6 7">PAN2-PAN3 deadenylation complex subunit PAN3-like</fullName>
    </submittedName>
</protein>
<proteinExistence type="predicted"/>
<dbReference type="PANTHER" id="PTHR12272">
    <property type="entry name" value="DEADENYLATION COMPLEX SUBUNIT PAN3"/>
    <property type="match status" value="1"/>
</dbReference>
<dbReference type="Gene3D" id="1.10.287.3700">
    <property type="match status" value="1"/>
</dbReference>
<dbReference type="Proteomes" id="UP000079169">
    <property type="component" value="Unplaced"/>
</dbReference>
<evidence type="ECO:0000256" key="1">
    <source>
        <dbReference type="ARBA" id="ARBA00004496"/>
    </source>
</evidence>
<dbReference type="PaxDb" id="121845-A0A1S3DK44"/>
<dbReference type="KEGG" id="dci:108252216"/>
<dbReference type="KEGG" id="dci:103520212"/>
<dbReference type="GO" id="GO:0000289">
    <property type="term" value="P:nuclear-transcribed mRNA poly(A) tail shortening"/>
    <property type="evidence" value="ECO:0007669"/>
    <property type="project" value="InterPro"/>
</dbReference>
<dbReference type="GO" id="GO:0008143">
    <property type="term" value="F:poly(A) binding"/>
    <property type="evidence" value="ECO:0007669"/>
    <property type="project" value="TreeGrafter"/>
</dbReference>
<reference evidence="6 7" key="1">
    <citation type="submission" date="2025-04" db="UniProtKB">
        <authorList>
            <consortium name="RefSeq"/>
        </authorList>
    </citation>
    <scope>IDENTIFICATION</scope>
</reference>
<sequence>MSHIVHCLNKLDAGTQEKICLMSRDEQSVLVVSYAELKQCLDQSFHELSSSASLTPKSTLPL</sequence>
<evidence type="ECO:0000313" key="6">
    <source>
        <dbReference type="RefSeq" id="XP_008483527.1"/>
    </source>
</evidence>
<dbReference type="PANTHER" id="PTHR12272:SF11">
    <property type="entry name" value="PAN2-PAN3 DEADENYLATION COMPLEX SUBUNIT PAN3"/>
    <property type="match status" value="1"/>
</dbReference>
<dbReference type="Pfam" id="PF18101">
    <property type="entry name" value="Pan3_CK"/>
    <property type="match status" value="1"/>
</dbReference>
<dbReference type="GeneID" id="103520212"/>
<evidence type="ECO:0000259" key="4">
    <source>
        <dbReference type="Pfam" id="PF18101"/>
    </source>
</evidence>
<dbReference type="GO" id="GO:0031251">
    <property type="term" value="C:PAN complex"/>
    <property type="evidence" value="ECO:0007669"/>
    <property type="project" value="InterPro"/>
</dbReference>
<organism evidence="5 6">
    <name type="scientific">Diaphorina citri</name>
    <name type="common">Asian citrus psyllid</name>
    <dbReference type="NCBI Taxonomy" id="121845"/>
    <lineage>
        <taxon>Eukaryota</taxon>
        <taxon>Metazoa</taxon>
        <taxon>Ecdysozoa</taxon>
        <taxon>Arthropoda</taxon>
        <taxon>Hexapoda</taxon>
        <taxon>Insecta</taxon>
        <taxon>Pterygota</taxon>
        <taxon>Neoptera</taxon>
        <taxon>Paraneoptera</taxon>
        <taxon>Hemiptera</taxon>
        <taxon>Sternorrhyncha</taxon>
        <taxon>Psylloidea</taxon>
        <taxon>Psyllidae</taxon>
        <taxon>Diaphorininae</taxon>
        <taxon>Diaphorina</taxon>
    </lineage>
</organism>
<evidence type="ECO:0000313" key="5">
    <source>
        <dbReference type="Proteomes" id="UP000079169"/>
    </source>
</evidence>
<dbReference type="STRING" id="121845.A0A1S3DK44"/>
<dbReference type="GeneID" id="108252216"/>
<feature type="domain" description="Pan3 C-terminal knob" evidence="4">
    <location>
        <begin position="1"/>
        <end position="48"/>
    </location>
</feature>
<gene>
    <name evidence="6" type="primary">LOC103520212</name>
    <name evidence="7" type="synonym">LOC108252216</name>
</gene>